<evidence type="ECO:0000256" key="1">
    <source>
        <dbReference type="SAM" id="Phobius"/>
    </source>
</evidence>
<feature type="transmembrane region" description="Helical" evidence="1">
    <location>
        <begin position="46"/>
        <end position="67"/>
    </location>
</feature>
<keyword evidence="1" id="KW-1133">Transmembrane helix</keyword>
<reference evidence="2 3" key="1">
    <citation type="submission" date="2019-07" db="EMBL/GenBank/DDBJ databases">
        <title>Whole genome shotgun sequence of Reyranella soli NBRC 108950.</title>
        <authorList>
            <person name="Hosoyama A."/>
            <person name="Uohara A."/>
            <person name="Ohji S."/>
            <person name="Ichikawa N."/>
        </authorList>
    </citation>
    <scope>NUCLEOTIDE SEQUENCE [LARGE SCALE GENOMIC DNA]</scope>
    <source>
        <strain evidence="2 3">NBRC 108950</strain>
    </source>
</reference>
<evidence type="ECO:0008006" key="4">
    <source>
        <dbReference type="Google" id="ProtNLM"/>
    </source>
</evidence>
<keyword evidence="1" id="KW-0812">Transmembrane</keyword>
<keyword evidence="3" id="KW-1185">Reference proteome</keyword>
<dbReference type="EMBL" id="BKAJ01000034">
    <property type="protein sequence ID" value="GEP55151.1"/>
    <property type="molecule type" value="Genomic_DNA"/>
</dbReference>
<comment type="caution">
    <text evidence="2">The sequence shown here is derived from an EMBL/GenBank/DDBJ whole genome shotgun (WGS) entry which is preliminary data.</text>
</comment>
<sequence>MIEPAMETHAYGFKKWRLAGLMIFGILVTLLAVLFCLAAPAFQHAWLIGIGGGLAILLFGGTTVFTARRLFSRRPGLVLDHEGIIDDSSYSSVGRIPWSAIISVRVVRPPGFRGSLYGPTIRVPAFLVLDVRDPQRFIDGSALVKRWLLRGNLASFGSPVAISPASVHIDADELAQYIRRIVGPS</sequence>
<keyword evidence="1" id="KW-0472">Membrane</keyword>
<gene>
    <name evidence="2" type="ORF">RSO01_23170</name>
</gene>
<dbReference type="AlphaFoldDB" id="A0A512N919"/>
<accession>A0A512N919</accession>
<dbReference type="OrthoDB" id="8589376at2"/>
<name>A0A512N919_9HYPH</name>
<evidence type="ECO:0000313" key="2">
    <source>
        <dbReference type="EMBL" id="GEP55151.1"/>
    </source>
</evidence>
<organism evidence="2 3">
    <name type="scientific">Reyranella soli</name>
    <dbReference type="NCBI Taxonomy" id="1230389"/>
    <lineage>
        <taxon>Bacteria</taxon>
        <taxon>Pseudomonadati</taxon>
        <taxon>Pseudomonadota</taxon>
        <taxon>Alphaproteobacteria</taxon>
        <taxon>Hyphomicrobiales</taxon>
        <taxon>Reyranellaceae</taxon>
        <taxon>Reyranella</taxon>
    </lineage>
</organism>
<dbReference type="Proteomes" id="UP000321058">
    <property type="component" value="Unassembled WGS sequence"/>
</dbReference>
<dbReference type="RefSeq" id="WP_147149253.1">
    <property type="nucleotide sequence ID" value="NZ_BKAJ01000034.1"/>
</dbReference>
<protein>
    <recommendedName>
        <fullName evidence="4">DUF304 domain-containing protein</fullName>
    </recommendedName>
</protein>
<dbReference type="NCBIfam" id="NF041635">
    <property type="entry name" value="STM3941_fam"/>
    <property type="match status" value="1"/>
</dbReference>
<evidence type="ECO:0000313" key="3">
    <source>
        <dbReference type="Proteomes" id="UP000321058"/>
    </source>
</evidence>
<dbReference type="InterPro" id="IPR048136">
    <property type="entry name" value="STM3941-like"/>
</dbReference>
<feature type="transmembrane region" description="Helical" evidence="1">
    <location>
        <begin position="21"/>
        <end position="40"/>
    </location>
</feature>
<proteinExistence type="predicted"/>